<reference evidence="1 2" key="1">
    <citation type="submission" date="2016-08" db="EMBL/GenBank/DDBJ databases">
        <title>Draft genome of Fabibacter sp. strain SK-8.</title>
        <authorList>
            <person name="Wong S.-K."/>
            <person name="Hamasaki K."/>
            <person name="Yoshizawa S."/>
        </authorList>
    </citation>
    <scope>NUCLEOTIDE SEQUENCE [LARGE SCALE GENOMIC DNA]</scope>
    <source>
        <strain evidence="1 2">SK-8</strain>
    </source>
</reference>
<dbReference type="OrthoDB" id="823984at2"/>
<gene>
    <name evidence="1" type="ORF">BFP71_01595</name>
</gene>
<dbReference type="AlphaFoldDB" id="A0A1E5T4V4"/>
<dbReference type="RefSeq" id="WP_069833709.1">
    <property type="nucleotide sequence ID" value="NZ_MDGQ01000003.1"/>
</dbReference>
<sequence>MKRYILPLTAILLLGCETKVDKNFSELTFEETYDIKGERVLENELSWIVDVVDDYIICKQNSSDSLKRYLTVYDADGLEYLGSVGFRGRNLNEFQAANFFGQSYRKSDEVVIWVNDPPQYRMTAINLTASLIEGDIEIERSIRHDPQLDFHNALFFLDDSTFAAHQPGFELSTNQSPMVIVTNNTTMNIGQYPKLLAREDVRQGERYFSVLDDVNLAMRPDQERFAAAFHYYDRLDIYSINGDLVKSVTNPTIYKEYDARKIFVRGKDSLVGVVSYYGQVKVTTDYIFIKYYGRERKGGDTEDVPTEIRVFDWDGNPKFVLKCTENLASFAIDEERGWLYGHDISQQRYMRYNIGEYMKD</sequence>
<evidence type="ECO:0008006" key="3">
    <source>
        <dbReference type="Google" id="ProtNLM"/>
    </source>
</evidence>
<dbReference type="Proteomes" id="UP000095552">
    <property type="component" value="Unassembled WGS sequence"/>
</dbReference>
<evidence type="ECO:0000313" key="1">
    <source>
        <dbReference type="EMBL" id="OEK06398.1"/>
    </source>
</evidence>
<comment type="caution">
    <text evidence="1">The sequence shown here is derived from an EMBL/GenBank/DDBJ whole genome shotgun (WGS) entry which is preliminary data.</text>
</comment>
<organism evidence="1 2">
    <name type="scientific">Roseivirga misakiensis</name>
    <dbReference type="NCBI Taxonomy" id="1563681"/>
    <lineage>
        <taxon>Bacteria</taxon>
        <taxon>Pseudomonadati</taxon>
        <taxon>Bacteroidota</taxon>
        <taxon>Cytophagia</taxon>
        <taxon>Cytophagales</taxon>
        <taxon>Roseivirgaceae</taxon>
        <taxon>Roseivirga</taxon>
    </lineage>
</organism>
<evidence type="ECO:0000313" key="2">
    <source>
        <dbReference type="Proteomes" id="UP000095552"/>
    </source>
</evidence>
<accession>A0A1E5T4V4</accession>
<proteinExistence type="predicted"/>
<dbReference type="EMBL" id="MDGQ01000003">
    <property type="protein sequence ID" value="OEK06398.1"/>
    <property type="molecule type" value="Genomic_DNA"/>
</dbReference>
<dbReference type="Pfam" id="PF15869">
    <property type="entry name" value="TolB_like"/>
    <property type="match status" value="1"/>
</dbReference>
<keyword evidence="2" id="KW-1185">Reference proteome</keyword>
<protein>
    <recommendedName>
        <fullName evidence="3">DUF4221 domain-containing protein</fullName>
    </recommendedName>
</protein>
<name>A0A1E5T4V4_9BACT</name>
<dbReference type="PROSITE" id="PS51257">
    <property type="entry name" value="PROKAR_LIPOPROTEIN"/>
    <property type="match status" value="1"/>
</dbReference>